<sequence length="168" mass="19246">MKMTEILSNRKALLISSAFLSIISILLVLHILKPEAQLLLVDDSKDEMIQSIELDDGNFFSLTYTHSVEKSEVKEVFEVRGQDIYVMESYTESFGAGLPYEGTVLESDDGKYAIKDINQKLDNLIVRPSKLYPHYLTYGNEEILISDYPFQGKNIRIVVNERGENFER</sequence>
<evidence type="ECO:0008006" key="4">
    <source>
        <dbReference type="Google" id="ProtNLM"/>
    </source>
</evidence>
<keyword evidence="3" id="KW-1185">Reference proteome</keyword>
<dbReference type="OrthoDB" id="4304at2"/>
<dbReference type="Proteomes" id="UP000243605">
    <property type="component" value="Unassembled WGS sequence"/>
</dbReference>
<proteinExistence type="predicted"/>
<dbReference type="EMBL" id="FOIT01000006">
    <property type="protein sequence ID" value="SEW15941.1"/>
    <property type="molecule type" value="Genomic_DNA"/>
</dbReference>
<protein>
    <recommendedName>
        <fullName evidence="4">DUF1850 domain-containing protein</fullName>
    </recommendedName>
</protein>
<evidence type="ECO:0000313" key="3">
    <source>
        <dbReference type="Proteomes" id="UP000243605"/>
    </source>
</evidence>
<dbReference type="AlphaFoldDB" id="A0A662Z550"/>
<keyword evidence="1" id="KW-1133">Transmembrane helix</keyword>
<organism evidence="2 3">
    <name type="scientific">Aliicoccus persicus</name>
    <dbReference type="NCBI Taxonomy" id="930138"/>
    <lineage>
        <taxon>Bacteria</taxon>
        <taxon>Bacillati</taxon>
        <taxon>Bacillota</taxon>
        <taxon>Bacilli</taxon>
        <taxon>Bacillales</taxon>
        <taxon>Staphylococcaceae</taxon>
        <taxon>Aliicoccus</taxon>
    </lineage>
</organism>
<reference evidence="2 3" key="1">
    <citation type="submission" date="2016-10" db="EMBL/GenBank/DDBJ databases">
        <authorList>
            <person name="Varghese N."/>
            <person name="Submissions S."/>
        </authorList>
    </citation>
    <scope>NUCLEOTIDE SEQUENCE [LARGE SCALE GENOMIC DNA]</scope>
    <source>
        <strain evidence="2 3">IBRC-M10081</strain>
    </source>
</reference>
<gene>
    <name evidence="2" type="ORF">SAMN05192557_1897</name>
</gene>
<dbReference type="RefSeq" id="WP_091476318.1">
    <property type="nucleotide sequence ID" value="NZ_FOIT01000006.1"/>
</dbReference>
<keyword evidence="1" id="KW-0812">Transmembrane</keyword>
<evidence type="ECO:0000256" key="1">
    <source>
        <dbReference type="SAM" id="Phobius"/>
    </source>
</evidence>
<dbReference type="Pfam" id="PF08905">
    <property type="entry name" value="DUF1850"/>
    <property type="match status" value="1"/>
</dbReference>
<dbReference type="InterPro" id="IPR015001">
    <property type="entry name" value="DUF1850"/>
</dbReference>
<name>A0A662Z550_9STAP</name>
<accession>A0A662Z550</accession>
<evidence type="ECO:0000313" key="2">
    <source>
        <dbReference type="EMBL" id="SEW15941.1"/>
    </source>
</evidence>
<keyword evidence="1" id="KW-0472">Membrane</keyword>
<feature type="transmembrane region" description="Helical" evidence="1">
    <location>
        <begin position="12"/>
        <end position="32"/>
    </location>
</feature>